<dbReference type="AlphaFoldDB" id="A0A3M9MRN3"/>
<evidence type="ECO:0000256" key="6">
    <source>
        <dbReference type="ARBA" id="ARBA00023316"/>
    </source>
</evidence>
<dbReference type="UniPathway" id="UPA00219"/>
<keyword evidence="11" id="KW-1185">Reference proteome</keyword>
<evidence type="ECO:0000256" key="1">
    <source>
        <dbReference type="ARBA" id="ARBA00004752"/>
    </source>
</evidence>
<feature type="active site" description="Nucleophile" evidence="7">
    <location>
        <position position="311"/>
    </location>
</feature>
<feature type="signal peptide" evidence="8">
    <location>
        <begin position="1"/>
        <end position="23"/>
    </location>
</feature>
<keyword evidence="4 7" id="KW-0133">Cell shape</keyword>
<dbReference type="Proteomes" id="UP000271010">
    <property type="component" value="Unassembled WGS sequence"/>
</dbReference>
<dbReference type="InterPro" id="IPR036365">
    <property type="entry name" value="PGBD-like_sf"/>
</dbReference>
<dbReference type="CDD" id="cd16913">
    <property type="entry name" value="YkuD_like"/>
    <property type="match status" value="1"/>
</dbReference>
<evidence type="ECO:0000256" key="3">
    <source>
        <dbReference type="ARBA" id="ARBA00022679"/>
    </source>
</evidence>
<evidence type="ECO:0000256" key="5">
    <source>
        <dbReference type="ARBA" id="ARBA00022984"/>
    </source>
</evidence>
<accession>A0A3M9MRN3</accession>
<reference evidence="10 11" key="1">
    <citation type="submission" date="2018-11" db="EMBL/GenBank/DDBJ databases">
        <title>Rufibacter latericius sp. nov., isolated from water in Baiyang Lake.</title>
        <authorList>
            <person name="Yang Y."/>
        </authorList>
    </citation>
    <scope>NUCLEOTIDE SEQUENCE [LARGE SCALE GENOMIC DNA]</scope>
    <source>
        <strain evidence="10 11">MCC P1</strain>
    </source>
</reference>
<evidence type="ECO:0000256" key="4">
    <source>
        <dbReference type="ARBA" id="ARBA00022960"/>
    </source>
</evidence>
<evidence type="ECO:0000259" key="9">
    <source>
        <dbReference type="PROSITE" id="PS52029"/>
    </source>
</evidence>
<evidence type="ECO:0000256" key="7">
    <source>
        <dbReference type="PROSITE-ProRule" id="PRU01373"/>
    </source>
</evidence>
<keyword evidence="8" id="KW-0732">Signal</keyword>
<dbReference type="PANTHER" id="PTHR41533">
    <property type="entry name" value="L,D-TRANSPEPTIDASE HI_1667-RELATED"/>
    <property type="match status" value="1"/>
</dbReference>
<feature type="chain" id="PRO_5018181013" description="L,D-TPase catalytic domain-containing protein" evidence="8">
    <location>
        <begin position="24"/>
        <end position="396"/>
    </location>
</feature>
<dbReference type="InterPro" id="IPR036366">
    <property type="entry name" value="PGBDSf"/>
</dbReference>
<dbReference type="InterPro" id="IPR002477">
    <property type="entry name" value="Peptidoglycan-bd-like"/>
</dbReference>
<feature type="active site" description="Proton donor/acceptor" evidence="7">
    <location>
        <position position="292"/>
    </location>
</feature>
<organism evidence="10 11">
    <name type="scientific">Rufibacter immobilis</name>
    <dbReference type="NCBI Taxonomy" id="1348778"/>
    <lineage>
        <taxon>Bacteria</taxon>
        <taxon>Pseudomonadati</taxon>
        <taxon>Bacteroidota</taxon>
        <taxon>Cytophagia</taxon>
        <taxon>Cytophagales</taxon>
        <taxon>Hymenobacteraceae</taxon>
        <taxon>Rufibacter</taxon>
    </lineage>
</organism>
<comment type="pathway">
    <text evidence="1 7">Cell wall biogenesis; peptidoglycan biosynthesis.</text>
</comment>
<dbReference type="SUPFAM" id="SSF47090">
    <property type="entry name" value="PGBD-like"/>
    <property type="match status" value="1"/>
</dbReference>
<feature type="domain" description="L,D-TPase catalytic" evidence="9">
    <location>
        <begin position="154"/>
        <end position="339"/>
    </location>
</feature>
<dbReference type="Pfam" id="PF03734">
    <property type="entry name" value="YkuD"/>
    <property type="match status" value="1"/>
</dbReference>
<proteinExistence type="inferred from homology"/>
<dbReference type="GO" id="GO:0008360">
    <property type="term" value="P:regulation of cell shape"/>
    <property type="evidence" value="ECO:0007669"/>
    <property type="project" value="UniProtKB-UniRule"/>
</dbReference>
<dbReference type="GO" id="GO:0009252">
    <property type="term" value="P:peptidoglycan biosynthetic process"/>
    <property type="evidence" value="ECO:0007669"/>
    <property type="project" value="UniProtKB-UniPathway"/>
</dbReference>
<dbReference type="PANTHER" id="PTHR41533:SF2">
    <property type="entry name" value="BLR7131 PROTEIN"/>
    <property type="match status" value="1"/>
</dbReference>
<dbReference type="InterPro" id="IPR005490">
    <property type="entry name" value="LD_TPept_cat_dom"/>
</dbReference>
<protein>
    <recommendedName>
        <fullName evidence="9">L,D-TPase catalytic domain-containing protein</fullName>
    </recommendedName>
</protein>
<comment type="caution">
    <text evidence="10">The sequence shown here is derived from an EMBL/GenBank/DDBJ whole genome shotgun (WGS) entry which is preliminary data.</text>
</comment>
<dbReference type="Gene3D" id="2.40.440.10">
    <property type="entry name" value="L,D-transpeptidase catalytic domain-like"/>
    <property type="match status" value="1"/>
</dbReference>
<dbReference type="Pfam" id="PF01471">
    <property type="entry name" value="PG_binding_1"/>
    <property type="match status" value="1"/>
</dbReference>
<dbReference type="GO" id="GO:0004180">
    <property type="term" value="F:carboxypeptidase activity"/>
    <property type="evidence" value="ECO:0007669"/>
    <property type="project" value="UniProtKB-ARBA"/>
</dbReference>
<keyword evidence="5 7" id="KW-0573">Peptidoglycan synthesis</keyword>
<keyword evidence="3" id="KW-0808">Transferase</keyword>
<dbReference type="GO" id="GO:0016740">
    <property type="term" value="F:transferase activity"/>
    <property type="evidence" value="ECO:0007669"/>
    <property type="project" value="UniProtKB-KW"/>
</dbReference>
<dbReference type="OrthoDB" id="9778545at2"/>
<dbReference type="InterPro" id="IPR052905">
    <property type="entry name" value="LD-transpeptidase_YkuD-like"/>
</dbReference>
<name>A0A3M9MRN3_9BACT</name>
<dbReference type="GO" id="GO:0071555">
    <property type="term" value="P:cell wall organization"/>
    <property type="evidence" value="ECO:0007669"/>
    <property type="project" value="UniProtKB-UniRule"/>
</dbReference>
<dbReference type="PROSITE" id="PS52029">
    <property type="entry name" value="LD_TPASE"/>
    <property type="match status" value="1"/>
</dbReference>
<dbReference type="Gene3D" id="1.10.101.10">
    <property type="entry name" value="PGBD-like superfamily/PGBD"/>
    <property type="match status" value="1"/>
</dbReference>
<gene>
    <name evidence="10" type="ORF">EFA69_19240</name>
</gene>
<evidence type="ECO:0000313" key="11">
    <source>
        <dbReference type="Proteomes" id="UP000271010"/>
    </source>
</evidence>
<evidence type="ECO:0000256" key="8">
    <source>
        <dbReference type="SAM" id="SignalP"/>
    </source>
</evidence>
<sequence length="396" mass="45298">MRRWFYLWLAFFGFWWASGAVQAQTSTFAPARQVELLQEARQRFLSLAKSNQWQPVDKHLCLVACEKAPEVPGLKVLLQLTGDLPAHVSEKDSLFDDTLIEAVRRFQRRHGLIPDGVVGPQTLEALNVSPAQRLAQIELNLKRWQLALAQPAQRMVFVNLPDFSLHLLNETGQPVWRTNVIIGQTNKDFQTIPMESQITYLVLNPTWTVPQSILRREIIPLLKHDPNYLTRNRMLVYRQDGAQRVQVSPKELFSNPAGVAKGIYWVVQQPGPTNSLGKIKFMFPNLHDIYLHDTPNRTLFAHPVRAYSHGCVRVQNPELLGSYLLNPDWAETGKSSPLLKDNSLNKKITLPAPVAVTLAYYTAWVDEKGDLQFRNDLYGIDKQERRRLDISLDTLH</sequence>
<keyword evidence="6 7" id="KW-0961">Cell wall biogenesis/degradation</keyword>
<evidence type="ECO:0000256" key="2">
    <source>
        <dbReference type="ARBA" id="ARBA00005992"/>
    </source>
</evidence>
<dbReference type="EMBL" id="RJJE01000017">
    <property type="protein sequence ID" value="RNI28204.1"/>
    <property type="molecule type" value="Genomic_DNA"/>
</dbReference>
<comment type="similarity">
    <text evidence="2">Belongs to the YkuD family.</text>
</comment>
<evidence type="ECO:0000313" key="10">
    <source>
        <dbReference type="EMBL" id="RNI28204.1"/>
    </source>
</evidence>
<dbReference type="RefSeq" id="WP_123134672.1">
    <property type="nucleotide sequence ID" value="NZ_RJJE01000017.1"/>
</dbReference>
<dbReference type="SUPFAM" id="SSF141523">
    <property type="entry name" value="L,D-transpeptidase catalytic domain-like"/>
    <property type="match status" value="1"/>
</dbReference>
<dbReference type="InterPro" id="IPR038063">
    <property type="entry name" value="Transpep_catalytic_dom"/>
</dbReference>